<name>A0A6G6W8G7_9ACTN</name>
<sequence>MESRRGALAVVGLSVAVLACWVNGILVRTVTVHVQFLGAEADRSDYRVAAGAGVMTAVLLLLGVFALVVLGSPAWLVYASAGAMATQLALGVTAWWSSRAVDDTVVLTRSVWDGVRDVLVLPGSWPLLAVLVVAVVVRVRSSRAPR</sequence>
<dbReference type="KEGG" id="nano:G5V58_00875"/>
<feature type="transmembrane region" description="Helical" evidence="1">
    <location>
        <begin position="7"/>
        <end position="26"/>
    </location>
</feature>
<accession>A0A6G6W8G7</accession>
<keyword evidence="1" id="KW-0812">Transmembrane</keyword>
<evidence type="ECO:0000313" key="3">
    <source>
        <dbReference type="Proteomes" id="UP000502996"/>
    </source>
</evidence>
<evidence type="ECO:0000313" key="2">
    <source>
        <dbReference type="EMBL" id="QIG41512.1"/>
    </source>
</evidence>
<keyword evidence="1" id="KW-0472">Membrane</keyword>
<reference evidence="2 3" key="1">
    <citation type="submission" date="2020-02" db="EMBL/GenBank/DDBJ databases">
        <title>Full genome sequence of Nocardioides sp. R-3366.</title>
        <authorList>
            <person name="Im W.-T."/>
        </authorList>
    </citation>
    <scope>NUCLEOTIDE SEQUENCE [LARGE SCALE GENOMIC DNA]</scope>
    <source>
        <strain evidence="2 3">R-3366</strain>
    </source>
</reference>
<evidence type="ECO:0000256" key="1">
    <source>
        <dbReference type="SAM" id="Phobius"/>
    </source>
</evidence>
<organism evidence="2 3">
    <name type="scientific">Nocardioides anomalus</name>
    <dbReference type="NCBI Taxonomy" id="2712223"/>
    <lineage>
        <taxon>Bacteria</taxon>
        <taxon>Bacillati</taxon>
        <taxon>Actinomycetota</taxon>
        <taxon>Actinomycetes</taxon>
        <taxon>Propionibacteriales</taxon>
        <taxon>Nocardioidaceae</taxon>
        <taxon>Nocardioides</taxon>
    </lineage>
</organism>
<feature type="transmembrane region" description="Helical" evidence="1">
    <location>
        <begin position="46"/>
        <end position="68"/>
    </location>
</feature>
<feature type="transmembrane region" description="Helical" evidence="1">
    <location>
        <begin position="75"/>
        <end position="98"/>
    </location>
</feature>
<gene>
    <name evidence="2" type="ORF">G5V58_00875</name>
</gene>
<keyword evidence="3" id="KW-1185">Reference proteome</keyword>
<feature type="transmembrane region" description="Helical" evidence="1">
    <location>
        <begin position="118"/>
        <end position="137"/>
    </location>
</feature>
<dbReference type="RefSeq" id="WP_165227923.1">
    <property type="nucleotide sequence ID" value="NZ_CP049257.1"/>
</dbReference>
<dbReference type="EMBL" id="CP049257">
    <property type="protein sequence ID" value="QIG41512.1"/>
    <property type="molecule type" value="Genomic_DNA"/>
</dbReference>
<dbReference type="Proteomes" id="UP000502996">
    <property type="component" value="Chromosome"/>
</dbReference>
<dbReference type="PROSITE" id="PS51257">
    <property type="entry name" value="PROKAR_LIPOPROTEIN"/>
    <property type="match status" value="1"/>
</dbReference>
<protein>
    <submittedName>
        <fullName evidence="2">Uncharacterized protein</fullName>
    </submittedName>
</protein>
<dbReference type="AlphaFoldDB" id="A0A6G6W8G7"/>
<proteinExistence type="predicted"/>
<keyword evidence="1" id="KW-1133">Transmembrane helix</keyword>